<keyword evidence="1" id="KW-0472">Membrane</keyword>
<evidence type="ECO:0000256" key="1">
    <source>
        <dbReference type="SAM" id="Phobius"/>
    </source>
</evidence>
<protein>
    <submittedName>
        <fullName evidence="2">Uncharacterized protein</fullName>
    </submittedName>
</protein>
<feature type="transmembrane region" description="Helical" evidence="1">
    <location>
        <begin position="193"/>
        <end position="216"/>
    </location>
</feature>
<proteinExistence type="predicted"/>
<dbReference type="EMBL" id="PDKJ01000005">
    <property type="protein sequence ID" value="RXJ68672.1"/>
    <property type="molecule type" value="Genomic_DNA"/>
</dbReference>
<dbReference type="Proteomes" id="UP000290172">
    <property type="component" value="Unassembled WGS sequence"/>
</dbReference>
<organism evidence="2 3">
    <name type="scientific">Halarcobacter ebronensis</name>
    <dbReference type="NCBI Taxonomy" id="1462615"/>
    <lineage>
        <taxon>Bacteria</taxon>
        <taxon>Pseudomonadati</taxon>
        <taxon>Campylobacterota</taxon>
        <taxon>Epsilonproteobacteria</taxon>
        <taxon>Campylobacterales</taxon>
        <taxon>Arcobacteraceae</taxon>
        <taxon>Halarcobacter</taxon>
    </lineage>
</organism>
<dbReference type="AlphaFoldDB" id="A0A4Q0YDW5"/>
<gene>
    <name evidence="2" type="ORF">CRV08_07575</name>
</gene>
<dbReference type="RefSeq" id="WP_128980706.1">
    <property type="nucleotide sequence ID" value="NZ_PDKJ01000005.1"/>
</dbReference>
<feature type="transmembrane region" description="Helical" evidence="1">
    <location>
        <begin position="161"/>
        <end position="181"/>
    </location>
</feature>
<evidence type="ECO:0000313" key="3">
    <source>
        <dbReference type="Proteomes" id="UP000290172"/>
    </source>
</evidence>
<comment type="caution">
    <text evidence="2">The sequence shown here is derived from an EMBL/GenBank/DDBJ whole genome shotgun (WGS) entry which is preliminary data.</text>
</comment>
<keyword evidence="1" id="KW-0812">Transmembrane</keyword>
<feature type="transmembrane region" description="Helical" evidence="1">
    <location>
        <begin position="30"/>
        <end position="47"/>
    </location>
</feature>
<evidence type="ECO:0000313" key="2">
    <source>
        <dbReference type="EMBL" id="RXJ68672.1"/>
    </source>
</evidence>
<feature type="transmembrane region" description="Helical" evidence="1">
    <location>
        <begin position="53"/>
        <end position="73"/>
    </location>
</feature>
<name>A0A4Q0YDW5_9BACT</name>
<reference evidence="2 3" key="1">
    <citation type="submission" date="2017-10" db="EMBL/GenBank/DDBJ databases">
        <title>Genomics of the genus Arcobacter.</title>
        <authorList>
            <person name="Perez-Cataluna A."/>
            <person name="Figueras M.J."/>
        </authorList>
    </citation>
    <scope>NUCLEOTIDE SEQUENCE [LARGE SCALE GENOMIC DNA]</scope>
    <source>
        <strain evidence="2 3">CECT 8993</strain>
    </source>
</reference>
<sequence length="240" mass="28578">MIKNNYEMVIESYSKSRHKGLVDIYLPKRFYYVMGIIVLFALIIGYWSEKNIIAYFFFFSLYIIYLVWELDIISKDVNDKVRKDMRLEKFNSKELYEIFGKRSFKIFKKRIHDFSNTQYSQIVYFSYLLSDLGITKYNLVNIYEDLKFKTKDYIPITERSSFSAFIALTITLSALGLDKLIDNTKEWTSGAYFGLILTIVLFSVLLMSIYGVFSVFQMKTRKERDIMDNIKYIIDKNMID</sequence>
<accession>A0A4Q0YDW5</accession>
<keyword evidence="1" id="KW-1133">Transmembrane helix</keyword>